<accession>A0A1H0U5H3</accession>
<protein>
    <submittedName>
        <fullName evidence="1">Uncharacterized protein</fullName>
    </submittedName>
</protein>
<evidence type="ECO:0000313" key="2">
    <source>
        <dbReference type="Proteomes" id="UP000182412"/>
    </source>
</evidence>
<gene>
    <name evidence="1" type="ORF">SAMN05216366_1292</name>
</gene>
<evidence type="ECO:0000313" key="1">
    <source>
        <dbReference type="EMBL" id="SDP61433.1"/>
    </source>
</evidence>
<reference evidence="1 2" key="1">
    <citation type="submission" date="2016-10" db="EMBL/GenBank/DDBJ databases">
        <authorList>
            <person name="de Groot N.N."/>
        </authorList>
    </citation>
    <scope>NUCLEOTIDE SEQUENCE [LARGE SCALE GENOMIC DNA]</scope>
    <source>
        <strain evidence="1 2">S137</strain>
    </source>
</reference>
<organism evidence="1 2">
    <name type="scientific">Selenomonas ruminantium</name>
    <dbReference type="NCBI Taxonomy" id="971"/>
    <lineage>
        <taxon>Bacteria</taxon>
        <taxon>Bacillati</taxon>
        <taxon>Bacillota</taxon>
        <taxon>Negativicutes</taxon>
        <taxon>Selenomonadales</taxon>
        <taxon>Selenomonadaceae</taxon>
        <taxon>Selenomonas</taxon>
    </lineage>
</organism>
<dbReference type="Proteomes" id="UP000182412">
    <property type="component" value="Unassembled WGS sequence"/>
</dbReference>
<sequence length="60" mass="7061">MWQIHGFYLTKETKNIRFDVVISFAAADRKAAFQAVIKDVQQEFPDYELQVIMDTDYGEE</sequence>
<dbReference type="EMBL" id="FNJQ01000029">
    <property type="protein sequence ID" value="SDP61433.1"/>
    <property type="molecule type" value="Genomic_DNA"/>
</dbReference>
<name>A0A1H0U5H3_SELRU</name>
<dbReference type="AlphaFoldDB" id="A0A1H0U5H3"/>
<proteinExistence type="predicted"/>